<sequence length="221" mass="24853">MTTTPYRYQFVAEPITSLSGQLLGVELQTRLEKEGQQVLHPELIVAGWSTDEKRDYLYEQLGRVAKQSAWIRGRNVLVTLPVFDAASAVLLSYDAALRGLLSTLPFVRLALAEPIADVRDELQGIHNAMWLSDVGGGRANVTGLMSQHFEAVILNSIFFKEEVVKPTFPVLIKNLRRYCDKVVVRGVTDRRCLPVLQDAGIWGVQGSFYRQVPLEKLNWLL</sequence>
<name>A0AA86IRM8_9ENTR</name>
<dbReference type="AlphaFoldDB" id="A0AA86IRM8"/>
<organism evidence="1 2">
    <name type="scientific">Enterobacter kobei</name>
    <dbReference type="NCBI Taxonomy" id="208224"/>
    <lineage>
        <taxon>Bacteria</taxon>
        <taxon>Pseudomonadati</taxon>
        <taxon>Pseudomonadota</taxon>
        <taxon>Gammaproteobacteria</taxon>
        <taxon>Enterobacterales</taxon>
        <taxon>Enterobacteriaceae</taxon>
        <taxon>Enterobacter</taxon>
        <taxon>Enterobacter cloacae complex</taxon>
    </lineage>
</organism>
<reference evidence="1" key="1">
    <citation type="submission" date="2021-04" db="EMBL/GenBank/DDBJ databases">
        <title>Difference and commonality of drug resistance evolution in various bacteria. and drug sensitivity profiles.</title>
        <authorList>
            <person name="Maeda T."/>
            <person name="Shibai A."/>
            <person name="Kawada K."/>
            <person name="Kotani H."/>
            <person name="Tarusawa Y."/>
            <person name="Tanabe K."/>
            <person name="Furusawa C."/>
        </authorList>
    </citation>
    <scope>NUCLEOTIDE SEQUENCE</scope>
    <source>
        <strain evidence="1">JCM 8580</strain>
    </source>
</reference>
<accession>A0AA86IRM8</accession>
<dbReference type="Proteomes" id="UP000682928">
    <property type="component" value="Chromosome"/>
</dbReference>
<dbReference type="SUPFAM" id="SSF141868">
    <property type="entry name" value="EAL domain-like"/>
    <property type="match status" value="1"/>
</dbReference>
<evidence type="ECO:0000313" key="2">
    <source>
        <dbReference type="Proteomes" id="UP000682928"/>
    </source>
</evidence>
<dbReference type="Gene3D" id="3.20.20.450">
    <property type="entry name" value="EAL domain"/>
    <property type="match status" value="1"/>
</dbReference>
<proteinExistence type="predicted"/>
<evidence type="ECO:0000313" key="1">
    <source>
        <dbReference type="EMBL" id="BCU56164.1"/>
    </source>
</evidence>
<dbReference type="RefSeq" id="WP_088219720.1">
    <property type="nucleotide sequence ID" value="NZ_AP024590.1"/>
</dbReference>
<dbReference type="EMBL" id="AP024590">
    <property type="protein sequence ID" value="BCU56164.1"/>
    <property type="molecule type" value="Genomic_DNA"/>
</dbReference>
<dbReference type="InterPro" id="IPR035919">
    <property type="entry name" value="EAL_sf"/>
</dbReference>
<gene>
    <name evidence="1" type="ORF">ENKO_27580</name>
</gene>
<protein>
    <submittedName>
        <fullName evidence="1">Diguanylate phosphodiesterase</fullName>
    </submittedName>
</protein>